<dbReference type="Proteomes" id="UP000504693">
    <property type="component" value="Chromosome"/>
</dbReference>
<reference evidence="1 2" key="1">
    <citation type="submission" date="2020-05" db="EMBL/GenBank/DDBJ databases">
        <title>Erythrobacter mangrovi sp. nov., isolated from rhizosphere soil of mangrove plant (Kandelia candel).</title>
        <authorList>
            <person name="Ye Y.H."/>
        </authorList>
    </citation>
    <scope>NUCLEOTIDE SEQUENCE [LARGE SCALE GENOMIC DNA]</scope>
    <source>
        <strain evidence="1 2">EB310</strain>
    </source>
</reference>
<evidence type="ECO:0000313" key="2">
    <source>
        <dbReference type="Proteomes" id="UP000504693"/>
    </source>
</evidence>
<dbReference type="KEGG" id="emv:HQR01_12920"/>
<sequence length="70" mass="7952">MPLLTKHETTLLPPVQGRWFKMALQAIIWLGTTILLLLPKRPFGGGEIELIYDPANLSSPLNIHDQYLRT</sequence>
<dbReference type="EMBL" id="CP053921">
    <property type="protein sequence ID" value="QKG72193.1"/>
    <property type="molecule type" value="Genomic_DNA"/>
</dbReference>
<dbReference type="AlphaFoldDB" id="A0A7D3XIJ3"/>
<gene>
    <name evidence="1" type="ORF">HQR01_12920</name>
</gene>
<dbReference type="RefSeq" id="WP_173215252.1">
    <property type="nucleotide sequence ID" value="NZ_CP053921.1"/>
</dbReference>
<protein>
    <submittedName>
        <fullName evidence="1">Uncharacterized protein</fullName>
    </submittedName>
</protein>
<name>A0A7D3XIJ3_9SPHN</name>
<keyword evidence="2" id="KW-1185">Reference proteome</keyword>
<accession>A0A7D3XIJ3</accession>
<organism evidence="1 2">
    <name type="scientific">Erythrobacter mangrovi</name>
    <dbReference type="NCBI Taxonomy" id="2739433"/>
    <lineage>
        <taxon>Bacteria</taxon>
        <taxon>Pseudomonadati</taxon>
        <taxon>Pseudomonadota</taxon>
        <taxon>Alphaproteobacteria</taxon>
        <taxon>Sphingomonadales</taxon>
        <taxon>Erythrobacteraceae</taxon>
        <taxon>Erythrobacter/Porphyrobacter group</taxon>
        <taxon>Erythrobacter</taxon>
    </lineage>
</organism>
<evidence type="ECO:0000313" key="1">
    <source>
        <dbReference type="EMBL" id="QKG72193.1"/>
    </source>
</evidence>
<proteinExistence type="predicted"/>